<feature type="transmembrane region" description="Helical" evidence="1">
    <location>
        <begin position="96"/>
        <end position="112"/>
    </location>
</feature>
<gene>
    <name evidence="2" type="ORF">P7W03_18665</name>
</gene>
<evidence type="ECO:0000256" key="1">
    <source>
        <dbReference type="SAM" id="Phobius"/>
    </source>
</evidence>
<keyword evidence="1" id="KW-0472">Membrane</keyword>
<reference evidence="2" key="1">
    <citation type="submission" date="2023-03" db="EMBL/GenBank/DDBJ databases">
        <title>Borrelidin-producing and root-colonizing Streptomyces rochei is a potent biopesticide for soil-borne oomycete-caused plant diseases.</title>
        <authorList>
            <person name="Zhou D."/>
            <person name="Wang X."/>
            <person name="Navarro-Munoz J.C."/>
            <person name="Li W."/>
            <person name="Li J."/>
            <person name="Jiu M."/>
            <person name="Deng S."/>
            <person name="Ye Y."/>
            <person name="Daly P."/>
            <person name="Wei L."/>
        </authorList>
    </citation>
    <scope>NUCLEOTIDE SEQUENCE</scope>
    <source>
        <strain evidence="2">JK1</strain>
    </source>
</reference>
<feature type="transmembrane region" description="Helical" evidence="1">
    <location>
        <begin position="65"/>
        <end position="84"/>
    </location>
</feature>
<dbReference type="Proteomes" id="UP001231701">
    <property type="component" value="Chromosome"/>
</dbReference>
<protein>
    <recommendedName>
        <fullName evidence="4">Integral membrane protein</fullName>
    </recommendedName>
</protein>
<keyword evidence="1" id="KW-0812">Transmembrane</keyword>
<keyword evidence="1" id="KW-1133">Transmembrane helix</keyword>
<evidence type="ECO:0000313" key="2">
    <source>
        <dbReference type="EMBL" id="WMC87454.1"/>
    </source>
</evidence>
<feature type="transmembrane region" description="Helical" evidence="1">
    <location>
        <begin position="118"/>
        <end position="139"/>
    </location>
</feature>
<evidence type="ECO:0000313" key="3">
    <source>
        <dbReference type="Proteomes" id="UP001231701"/>
    </source>
</evidence>
<organism evidence="2 3">
    <name type="scientific">Streptomyces rochei</name>
    <name type="common">Streptomyces parvullus</name>
    <dbReference type="NCBI Taxonomy" id="1928"/>
    <lineage>
        <taxon>Bacteria</taxon>
        <taxon>Bacillati</taxon>
        <taxon>Actinomycetota</taxon>
        <taxon>Actinomycetes</taxon>
        <taxon>Kitasatosporales</taxon>
        <taxon>Streptomycetaceae</taxon>
        <taxon>Streptomyces</taxon>
        <taxon>Streptomyces rochei group</taxon>
    </lineage>
</organism>
<feature type="transmembrane region" description="Helical" evidence="1">
    <location>
        <begin position="34"/>
        <end position="53"/>
    </location>
</feature>
<proteinExistence type="predicted"/>
<dbReference type="GeneID" id="90944090"/>
<name>A0AAX3ZJR7_STRRO</name>
<accession>A0AAX3ZJR7</accession>
<dbReference type="AlphaFoldDB" id="A0AAX3ZJR7"/>
<sequence>MAHAVPTRKTSAGAERRGRAPDALPDVFGERTHLVAKWAVPVLAGLLYGYWAASISRRGGPVTGWNLLFGFLTALAFVVLYAVVRAVAQRLPREGHAMLWGAFTGSAVGFLYSRSGVAMFTCVVVSLLVAAAVTGANFYRHYTCEDAEGHRVL</sequence>
<evidence type="ECO:0008006" key="4">
    <source>
        <dbReference type="Google" id="ProtNLM"/>
    </source>
</evidence>
<dbReference type="EMBL" id="CP121271">
    <property type="protein sequence ID" value="WMC87454.1"/>
    <property type="molecule type" value="Genomic_DNA"/>
</dbReference>
<dbReference type="RefSeq" id="WP_125773602.1">
    <property type="nucleotide sequence ID" value="NZ_CP121271.1"/>
</dbReference>